<evidence type="ECO:0000256" key="3">
    <source>
        <dbReference type="ARBA" id="ARBA00023235"/>
    </source>
</evidence>
<name>A0A7X6JBQ6_9HYPH</name>
<dbReference type="Gene3D" id="1.10.290.10">
    <property type="entry name" value="Topoisomerase I, domain 4"/>
    <property type="match status" value="1"/>
</dbReference>
<dbReference type="GO" id="GO:0006265">
    <property type="term" value="P:DNA topological change"/>
    <property type="evidence" value="ECO:0007669"/>
    <property type="project" value="InterPro"/>
</dbReference>
<reference evidence="6 7" key="1">
    <citation type="submission" date="2020-04" db="EMBL/GenBank/DDBJ databases">
        <title>Whole genome sequencing of clinical and environmental type strains of Ochrobactrum.</title>
        <authorList>
            <person name="Dharne M."/>
        </authorList>
    </citation>
    <scope>NUCLEOTIDE SEQUENCE [LARGE SCALE GENOMIC DNA]</scope>
    <source>
        <strain evidence="6 7">DSM 13340</strain>
    </source>
</reference>
<dbReference type="Proteomes" id="UP000558475">
    <property type="component" value="Unassembled WGS sequence"/>
</dbReference>
<dbReference type="Gene3D" id="1.10.460.10">
    <property type="entry name" value="Topoisomerase I, domain 2"/>
    <property type="match status" value="1"/>
</dbReference>
<protein>
    <recommendedName>
        <fullName evidence="5">Topo IA-type catalytic domain-containing protein</fullName>
    </recommendedName>
</protein>
<dbReference type="AlphaFoldDB" id="A0A7X6JBQ6"/>
<gene>
    <name evidence="6" type="ORF">HGG76_27220</name>
</gene>
<evidence type="ECO:0000256" key="2">
    <source>
        <dbReference type="ARBA" id="ARBA00023125"/>
    </source>
</evidence>
<dbReference type="InterPro" id="IPR013824">
    <property type="entry name" value="Topo_IA_cen_sub1"/>
</dbReference>
<dbReference type="Pfam" id="PF01131">
    <property type="entry name" value="Topoisom_bac"/>
    <property type="match status" value="1"/>
</dbReference>
<keyword evidence="2" id="KW-0238">DNA-binding</keyword>
<keyword evidence="3" id="KW-0413">Isomerase</keyword>
<dbReference type="InterPro" id="IPR003602">
    <property type="entry name" value="Topo_IA_DNA-bd_dom"/>
</dbReference>
<dbReference type="InterPro" id="IPR023405">
    <property type="entry name" value="Topo_IA_core_domain"/>
</dbReference>
<proteinExistence type="predicted"/>
<dbReference type="EMBL" id="JAAXZB010000005">
    <property type="protein sequence ID" value="NKW11294.1"/>
    <property type="molecule type" value="Genomic_DNA"/>
</dbReference>
<dbReference type="GO" id="GO:0006310">
    <property type="term" value="P:DNA recombination"/>
    <property type="evidence" value="ECO:0007669"/>
    <property type="project" value="TreeGrafter"/>
</dbReference>
<dbReference type="SUPFAM" id="SSF56712">
    <property type="entry name" value="Prokaryotic type I DNA topoisomerase"/>
    <property type="match status" value="1"/>
</dbReference>
<dbReference type="InterPro" id="IPR013497">
    <property type="entry name" value="Topo_IA_cen"/>
</dbReference>
<dbReference type="PROSITE" id="PS52039">
    <property type="entry name" value="TOPO_IA_2"/>
    <property type="match status" value="1"/>
</dbReference>
<dbReference type="Gene3D" id="2.70.20.10">
    <property type="entry name" value="Topoisomerase I, domain 3"/>
    <property type="match status" value="1"/>
</dbReference>
<evidence type="ECO:0000259" key="5">
    <source>
        <dbReference type="PROSITE" id="PS52039"/>
    </source>
</evidence>
<dbReference type="InterPro" id="IPR023406">
    <property type="entry name" value="Topo_IA_AS"/>
</dbReference>
<comment type="caution">
    <text evidence="6">The sequence shown here is derived from an EMBL/GenBank/DDBJ whole genome shotgun (WGS) entry which is preliminary data.</text>
</comment>
<dbReference type="PROSITE" id="PS00396">
    <property type="entry name" value="TOPO_IA_1"/>
    <property type="match status" value="1"/>
</dbReference>
<evidence type="ECO:0000313" key="6">
    <source>
        <dbReference type="EMBL" id="NKW11294.1"/>
    </source>
</evidence>
<evidence type="ECO:0000313" key="7">
    <source>
        <dbReference type="Proteomes" id="UP000558475"/>
    </source>
</evidence>
<dbReference type="GO" id="GO:0043597">
    <property type="term" value="C:cytoplasmic replication fork"/>
    <property type="evidence" value="ECO:0007669"/>
    <property type="project" value="TreeGrafter"/>
</dbReference>
<dbReference type="InterPro" id="IPR000380">
    <property type="entry name" value="Topo_IA"/>
</dbReference>
<dbReference type="PANTHER" id="PTHR11390">
    <property type="entry name" value="PROKARYOTIC DNA TOPOISOMERASE"/>
    <property type="match status" value="1"/>
</dbReference>
<sequence length="316" mass="34022">MGRTSSNPTLSLVVERDREIANFKPVDHYQVLLNTVHSNGSFKSKWLPSPEINGLDSEGRLVDARVANELIAKVSGKSGRVSKYSTTGKSASAPLPFSLSALQQECSKQFSLTAAETLEIAQALYETGVTTYPRTDSRHLPVSVLTEQAPGILSTLAGSSDYSGIVQNANISLKSKAFDDSKVSDHHGIIPTTECHLSAIQRLSPVQQKVFDLIARTFITQFYPDQTWTAVEANVDIEGETFRATGKVPAAGGWTVVFGKSDVEDDETNVDTKDGADDEPIPEMANGDPVTAAGAEIASKRTTPLHLSMTARSLVR</sequence>
<dbReference type="GO" id="GO:0006281">
    <property type="term" value="P:DNA repair"/>
    <property type="evidence" value="ECO:0007669"/>
    <property type="project" value="TreeGrafter"/>
</dbReference>
<dbReference type="PANTHER" id="PTHR11390:SF21">
    <property type="entry name" value="DNA TOPOISOMERASE 3-ALPHA"/>
    <property type="match status" value="1"/>
</dbReference>
<dbReference type="SMART" id="SM00437">
    <property type="entry name" value="TOP1Ac"/>
    <property type="match status" value="1"/>
</dbReference>
<feature type="domain" description="Topo IA-type catalytic" evidence="5">
    <location>
        <begin position="1"/>
        <end position="316"/>
    </location>
</feature>
<evidence type="ECO:0000256" key="1">
    <source>
        <dbReference type="ARBA" id="ARBA00023029"/>
    </source>
</evidence>
<keyword evidence="1" id="KW-0799">Topoisomerase</keyword>
<dbReference type="GO" id="GO:0003917">
    <property type="term" value="F:DNA topoisomerase type I (single strand cut, ATP-independent) activity"/>
    <property type="evidence" value="ECO:0007669"/>
    <property type="project" value="InterPro"/>
</dbReference>
<dbReference type="GO" id="GO:0003677">
    <property type="term" value="F:DNA binding"/>
    <property type="evidence" value="ECO:0007669"/>
    <property type="project" value="UniProtKB-KW"/>
</dbReference>
<feature type="region of interest" description="Disordered" evidence="4">
    <location>
        <begin position="263"/>
        <end position="316"/>
    </location>
</feature>
<dbReference type="InterPro" id="IPR013826">
    <property type="entry name" value="Topo_IA_cen_sub3"/>
</dbReference>
<dbReference type="InterPro" id="IPR013825">
    <property type="entry name" value="Topo_IA_cen_sub2"/>
</dbReference>
<organism evidence="6 7">
    <name type="scientific">Brucella tritici</name>
    <dbReference type="NCBI Taxonomy" id="94626"/>
    <lineage>
        <taxon>Bacteria</taxon>
        <taxon>Pseudomonadati</taxon>
        <taxon>Pseudomonadota</taxon>
        <taxon>Alphaproteobacteria</taxon>
        <taxon>Hyphomicrobiales</taxon>
        <taxon>Brucellaceae</taxon>
        <taxon>Brucella/Ochrobactrum group</taxon>
        <taxon>Brucella</taxon>
    </lineage>
</organism>
<accession>A0A7X6JBQ6</accession>
<evidence type="ECO:0000256" key="4">
    <source>
        <dbReference type="SAM" id="MobiDB-lite"/>
    </source>
</evidence>